<feature type="domain" description="PAS" evidence="2">
    <location>
        <begin position="160"/>
        <end position="235"/>
    </location>
</feature>
<feature type="region of interest" description="Disordered" evidence="1">
    <location>
        <begin position="1"/>
        <end position="34"/>
    </location>
</feature>
<dbReference type="RefSeq" id="WP_176787463.1">
    <property type="nucleotide sequence ID" value="NZ_JABXWR010000001.1"/>
</dbReference>
<dbReference type="Proteomes" id="UP000570823">
    <property type="component" value="Unassembled WGS sequence"/>
</dbReference>
<dbReference type="AlphaFoldDB" id="A0A7K4HLW4"/>
<evidence type="ECO:0000256" key="1">
    <source>
        <dbReference type="SAM" id="MobiDB-lite"/>
    </source>
</evidence>
<dbReference type="InterPro" id="IPR000014">
    <property type="entry name" value="PAS"/>
</dbReference>
<dbReference type="GO" id="GO:0006355">
    <property type="term" value="P:regulation of DNA-templated transcription"/>
    <property type="evidence" value="ECO:0007669"/>
    <property type="project" value="InterPro"/>
</dbReference>
<dbReference type="SMART" id="SM00091">
    <property type="entry name" value="PAS"/>
    <property type="match status" value="2"/>
</dbReference>
<accession>A0A7K4HLW4</accession>
<comment type="caution">
    <text evidence="3">The sequence shown here is derived from an EMBL/GenBank/DDBJ whole genome shotgun (WGS) entry which is preliminary data.</text>
</comment>
<dbReference type="CDD" id="cd00130">
    <property type="entry name" value="PAS"/>
    <property type="match status" value="1"/>
</dbReference>
<sequence>MAPHQKGAVRTCGIPLDGGERTPPRRPLLPETGTSPLADLLDDGICLIDAGGRVRWINRALEEFFGVGRDTVEGMPIADFLVQVVSPALIEPQGGIPKDFHHASPPSDLLEIRIASHLEGPLWIEYSGRPFPGEDGRVWRMDLFRRINRWKVAEHHFMESEERYRLLFNKGNDAVLVFSLSADRVPDRLLEVNDIACSRFGYTRQELLELSPLSLVPSDMIGAVLRILKRGLRSTPSFFKRSVFTPRFLVEFPRFLRHTSQFTLLSLLFLSRKIATAQAVCRSIVSSCFRLNERHEKRHLTCARAQVVTRT</sequence>
<organism evidence="3 4">
    <name type="scientific">Methanofollis tationis</name>
    <dbReference type="NCBI Taxonomy" id="81417"/>
    <lineage>
        <taxon>Archaea</taxon>
        <taxon>Methanobacteriati</taxon>
        <taxon>Methanobacteriota</taxon>
        <taxon>Stenosarchaea group</taxon>
        <taxon>Methanomicrobia</taxon>
        <taxon>Methanomicrobiales</taxon>
        <taxon>Methanomicrobiaceae</taxon>
        <taxon>Methanofollis</taxon>
    </lineage>
</organism>
<reference evidence="3 4" key="1">
    <citation type="submission" date="2020-06" db="EMBL/GenBank/DDBJ databases">
        <title>Methanofollis fontis sp. nov., a methanogen isolated from marine sediments near a cold seep at Four-Way Closure Ridge offshore southwestern Taiwan.</title>
        <authorList>
            <person name="Chen S.-C."/>
            <person name="Teng N.-H."/>
            <person name="Lin Y.-S."/>
            <person name="Lai M.-C."/>
            <person name="Chen H.-H."/>
            <person name="Wang C.-C."/>
        </authorList>
    </citation>
    <scope>NUCLEOTIDE SEQUENCE [LARGE SCALE GENOMIC DNA]</scope>
    <source>
        <strain evidence="3 4">DSM 2702</strain>
    </source>
</reference>
<evidence type="ECO:0000259" key="2">
    <source>
        <dbReference type="PROSITE" id="PS50112"/>
    </source>
</evidence>
<dbReference type="Pfam" id="PF13188">
    <property type="entry name" value="PAS_8"/>
    <property type="match status" value="1"/>
</dbReference>
<evidence type="ECO:0000313" key="4">
    <source>
        <dbReference type="Proteomes" id="UP000570823"/>
    </source>
</evidence>
<dbReference type="NCBIfam" id="TIGR00229">
    <property type="entry name" value="sensory_box"/>
    <property type="match status" value="2"/>
</dbReference>
<dbReference type="Gene3D" id="3.30.450.20">
    <property type="entry name" value="PAS domain"/>
    <property type="match status" value="2"/>
</dbReference>
<name>A0A7K4HLW4_9EURY</name>
<proteinExistence type="predicted"/>
<dbReference type="EMBL" id="JABXWR010000001">
    <property type="protein sequence ID" value="NVO65920.1"/>
    <property type="molecule type" value="Genomic_DNA"/>
</dbReference>
<dbReference type="OrthoDB" id="106933at2157"/>
<gene>
    <name evidence="3" type="ORF">HWN36_00960</name>
</gene>
<evidence type="ECO:0000313" key="3">
    <source>
        <dbReference type="EMBL" id="NVO65920.1"/>
    </source>
</evidence>
<feature type="domain" description="PAS" evidence="2">
    <location>
        <begin position="33"/>
        <end position="87"/>
    </location>
</feature>
<dbReference type="InterPro" id="IPR013767">
    <property type="entry name" value="PAS_fold"/>
</dbReference>
<dbReference type="SUPFAM" id="SSF55785">
    <property type="entry name" value="PYP-like sensor domain (PAS domain)"/>
    <property type="match status" value="2"/>
</dbReference>
<dbReference type="Pfam" id="PF00989">
    <property type="entry name" value="PAS"/>
    <property type="match status" value="1"/>
</dbReference>
<dbReference type="PROSITE" id="PS50112">
    <property type="entry name" value="PAS"/>
    <property type="match status" value="2"/>
</dbReference>
<protein>
    <submittedName>
        <fullName evidence="3">PAS domain S-box protein</fullName>
    </submittedName>
</protein>
<dbReference type="InterPro" id="IPR035965">
    <property type="entry name" value="PAS-like_dom_sf"/>
</dbReference>
<keyword evidence="4" id="KW-1185">Reference proteome</keyword>